<protein>
    <submittedName>
        <fullName evidence="4">Phospholipid/cholesterol/gamma-HCH transport system substrate-binding protein</fullName>
    </submittedName>
</protein>
<dbReference type="OrthoDB" id="5372112at2"/>
<feature type="transmembrane region" description="Helical" evidence="2">
    <location>
        <begin position="7"/>
        <end position="28"/>
    </location>
</feature>
<sequence>MESKINYTLVGAFVSLLLAGLLTFAFWLGKYGGEEEYDHYYVYFSESVAGLSNDTSVKYNGVDVGSVEHMGINMENPEEAELLLRIKHGTPVKVDTKAKLKSFGITGLVFIELTESSKEAPLLLKTGDNIPVIQTSPSTFAQIDKSLDLLAEKFDRLLSEENLNNITALLSETTLFAKEIRGQLQGFRQVIDNGIVMEKRMTEAFGKVEAASVSVKKLADSLDKNYAGSGSNMQQDVRRSLEYLNQLLYELDILAGDMQRTIRATEASPSDLLFKQSQPRPGPGEEGYHEK</sequence>
<dbReference type="PANTHER" id="PTHR36698">
    <property type="entry name" value="BLL5892 PROTEIN"/>
    <property type="match status" value="1"/>
</dbReference>
<feature type="region of interest" description="Disordered" evidence="1">
    <location>
        <begin position="266"/>
        <end position="291"/>
    </location>
</feature>
<name>A0A2K8L262_9PROT</name>
<dbReference type="AlphaFoldDB" id="A0A2K8L262"/>
<dbReference type="PANTHER" id="PTHR36698:SF2">
    <property type="entry name" value="MCE_MLAD DOMAIN-CONTAINING PROTEIN"/>
    <property type="match status" value="1"/>
</dbReference>
<evidence type="ECO:0000256" key="1">
    <source>
        <dbReference type="SAM" id="MobiDB-lite"/>
    </source>
</evidence>
<keyword evidence="5" id="KW-1185">Reference proteome</keyword>
<keyword evidence="2" id="KW-0812">Transmembrane</keyword>
<evidence type="ECO:0000313" key="4">
    <source>
        <dbReference type="EMBL" id="ATX81405.1"/>
    </source>
</evidence>
<evidence type="ECO:0000259" key="3">
    <source>
        <dbReference type="Pfam" id="PF02470"/>
    </source>
</evidence>
<gene>
    <name evidence="4" type="ORF">Ga0123462_0534</name>
</gene>
<organism evidence="4 5">
    <name type="scientific">Mariprofundus ferrinatatus</name>
    <dbReference type="NCBI Taxonomy" id="1921087"/>
    <lineage>
        <taxon>Bacteria</taxon>
        <taxon>Pseudomonadati</taxon>
        <taxon>Pseudomonadota</taxon>
        <taxon>Candidatius Mariprofundia</taxon>
        <taxon>Mariprofundales</taxon>
        <taxon>Mariprofundaceae</taxon>
        <taxon>Mariprofundus</taxon>
    </lineage>
</organism>
<keyword evidence="2" id="KW-0472">Membrane</keyword>
<proteinExistence type="predicted"/>
<dbReference type="KEGG" id="mfn:Ga0123462_0534"/>
<reference evidence="4 5" key="1">
    <citation type="submission" date="2016-12" db="EMBL/GenBank/DDBJ databases">
        <title>Isolation and genomic insights into novel planktonic Zetaproteobacteria from stratified waters of the Chesapeake Bay.</title>
        <authorList>
            <person name="McAllister S.M."/>
            <person name="Kato S."/>
            <person name="Chan C.S."/>
            <person name="Chiu B.K."/>
            <person name="Field E.K."/>
        </authorList>
    </citation>
    <scope>NUCLEOTIDE SEQUENCE [LARGE SCALE GENOMIC DNA]</scope>
    <source>
        <strain evidence="4 5">CP-8</strain>
    </source>
</reference>
<accession>A0A2K8L262</accession>
<evidence type="ECO:0000256" key="2">
    <source>
        <dbReference type="SAM" id="Phobius"/>
    </source>
</evidence>
<feature type="domain" description="Mce/MlaD" evidence="3">
    <location>
        <begin position="38"/>
        <end position="114"/>
    </location>
</feature>
<keyword evidence="2" id="KW-1133">Transmembrane helix</keyword>
<dbReference type="EMBL" id="CP018800">
    <property type="protein sequence ID" value="ATX81405.1"/>
    <property type="molecule type" value="Genomic_DNA"/>
</dbReference>
<dbReference type="Proteomes" id="UP000231637">
    <property type="component" value="Chromosome"/>
</dbReference>
<evidence type="ECO:0000313" key="5">
    <source>
        <dbReference type="Proteomes" id="UP000231637"/>
    </source>
</evidence>
<dbReference type="Pfam" id="PF02470">
    <property type="entry name" value="MlaD"/>
    <property type="match status" value="1"/>
</dbReference>
<dbReference type="RefSeq" id="WP_100264873.1">
    <property type="nucleotide sequence ID" value="NZ_CP018800.1"/>
</dbReference>
<dbReference type="InterPro" id="IPR003399">
    <property type="entry name" value="Mce/MlaD"/>
</dbReference>